<organism evidence="1 2">
    <name type="scientific">Digitaria exilis</name>
    <dbReference type="NCBI Taxonomy" id="1010633"/>
    <lineage>
        <taxon>Eukaryota</taxon>
        <taxon>Viridiplantae</taxon>
        <taxon>Streptophyta</taxon>
        <taxon>Embryophyta</taxon>
        <taxon>Tracheophyta</taxon>
        <taxon>Spermatophyta</taxon>
        <taxon>Magnoliopsida</taxon>
        <taxon>Liliopsida</taxon>
        <taxon>Poales</taxon>
        <taxon>Poaceae</taxon>
        <taxon>PACMAD clade</taxon>
        <taxon>Panicoideae</taxon>
        <taxon>Panicodae</taxon>
        <taxon>Paniceae</taxon>
        <taxon>Anthephorinae</taxon>
        <taxon>Digitaria</taxon>
    </lineage>
</organism>
<reference evidence="1" key="1">
    <citation type="submission" date="2020-07" db="EMBL/GenBank/DDBJ databases">
        <title>Genome sequence and genetic diversity analysis of an under-domesticated orphan crop, white fonio (Digitaria exilis).</title>
        <authorList>
            <person name="Bennetzen J.L."/>
            <person name="Chen S."/>
            <person name="Ma X."/>
            <person name="Wang X."/>
            <person name="Yssel A.E.J."/>
            <person name="Chaluvadi S.R."/>
            <person name="Johnson M."/>
            <person name="Gangashetty P."/>
            <person name="Hamidou F."/>
            <person name="Sanogo M.D."/>
            <person name="Zwaenepoel A."/>
            <person name="Wallace J."/>
            <person name="Van De Peer Y."/>
            <person name="Van Deynze A."/>
        </authorList>
    </citation>
    <scope>NUCLEOTIDE SEQUENCE</scope>
    <source>
        <tissue evidence="1">Leaves</tissue>
    </source>
</reference>
<evidence type="ECO:0000313" key="2">
    <source>
        <dbReference type="Proteomes" id="UP000636709"/>
    </source>
</evidence>
<dbReference type="OrthoDB" id="660918at2759"/>
<name>A0A835FKV6_9POAL</name>
<dbReference type="AlphaFoldDB" id="A0A835FKV6"/>
<accession>A0A835FKV6</accession>
<gene>
    <name evidence="1" type="ORF">HU200_010044</name>
</gene>
<keyword evidence="2" id="KW-1185">Reference proteome</keyword>
<proteinExistence type="predicted"/>
<comment type="caution">
    <text evidence="1">The sequence shown here is derived from an EMBL/GenBank/DDBJ whole genome shotgun (WGS) entry which is preliminary data.</text>
</comment>
<evidence type="ECO:0000313" key="1">
    <source>
        <dbReference type="EMBL" id="KAF8760573.1"/>
    </source>
</evidence>
<protein>
    <submittedName>
        <fullName evidence="1">Uncharacterized protein</fullName>
    </submittedName>
</protein>
<dbReference type="Proteomes" id="UP000636709">
    <property type="component" value="Unassembled WGS sequence"/>
</dbReference>
<dbReference type="EMBL" id="JACEFO010000697">
    <property type="protein sequence ID" value="KAF8760573.1"/>
    <property type="molecule type" value="Genomic_DNA"/>
</dbReference>
<sequence length="267" mass="29193">MAALQSCRFASPATPFAVVSTSAKPPSMVAFAPPGHGFPAGTKTKLRQDRTVALRPCVVVRAQHHGGARPAAGKPAEYYFADERKHVMDRYHMIVSVDYGCLVRTSFSTKFQASAGFNVGAPNEISIDTVHRTIRAFVESFTNTADVSYNKRVRKHTGLRFLGALKGLASISHILLETALEALGPKASLSEYAFNCDIKAIHEEFNQGMSDIEDELRKASSPVEVCKTVIPVILEATKITKSFVGLMVDRRNRVLGKQKNPEQSSNE</sequence>